<feature type="domain" description="NADP-dependent oxidoreductase" evidence="1">
    <location>
        <begin position="6"/>
        <end position="288"/>
    </location>
</feature>
<dbReference type="PROSITE" id="PS00798">
    <property type="entry name" value="ALDOKETO_REDUCTASE_1"/>
    <property type="match status" value="1"/>
</dbReference>
<accession>A0ABR2HP34</accession>
<dbReference type="InterPro" id="IPR018170">
    <property type="entry name" value="Aldo/ket_reductase_CS"/>
</dbReference>
<dbReference type="SUPFAM" id="SSF51430">
    <property type="entry name" value="NAD(P)-linked oxidoreductase"/>
    <property type="match status" value="1"/>
</dbReference>
<gene>
    <name evidence="2" type="ORF">M9Y10_018018</name>
    <name evidence="3" type="ORF">M9Y10_018331</name>
</gene>
<dbReference type="PANTHER" id="PTHR11732">
    <property type="entry name" value="ALDO/KETO REDUCTASE"/>
    <property type="match status" value="1"/>
</dbReference>
<sequence length="308" mass="36064">MNIPRIALGTVSISEDDNVNEPLRHAIEDVGYRHIDTAEIYNNEKAIGATLKQIFINGKVKREEIWVTSKIWNNHHHPEDVERCCRESLERLHLDYLDLYLIHWPCSFSETSNVNPDTINEPTKKVTIDTTITVLDMWPEMEKLVEKGLVRHIGVSNFSIELLEKFRFDPRVKIQPYCNQVECNLYMQQEALRMYCEFRGMFIECFSPLGSVYSKTKGQPNLLDDPVLHEISKETGKTPAQVELKFLLQLSQKMIVLPKSANPDRQKENFSLDFTLNEEQMQKLKKCERCYRFTDIHDWCVNVYADDF</sequence>
<dbReference type="InterPro" id="IPR036812">
    <property type="entry name" value="NAD(P)_OxRdtase_dom_sf"/>
</dbReference>
<dbReference type="PRINTS" id="PR00069">
    <property type="entry name" value="ALDKETRDTASE"/>
</dbReference>
<comment type="caution">
    <text evidence="3">The sequence shown here is derived from an EMBL/GenBank/DDBJ whole genome shotgun (WGS) entry which is preliminary data.</text>
</comment>
<evidence type="ECO:0000313" key="2">
    <source>
        <dbReference type="EMBL" id="KAK8835160.1"/>
    </source>
</evidence>
<keyword evidence="4" id="KW-1185">Reference proteome</keyword>
<dbReference type="PIRSF" id="PIRSF000097">
    <property type="entry name" value="AKR"/>
    <property type="match status" value="1"/>
</dbReference>
<reference evidence="3 4" key="1">
    <citation type="submission" date="2024-04" db="EMBL/GenBank/DDBJ databases">
        <title>Tritrichomonas musculus Genome.</title>
        <authorList>
            <person name="Alves-Ferreira E."/>
            <person name="Grigg M."/>
            <person name="Lorenzi H."/>
            <person name="Galac M."/>
        </authorList>
    </citation>
    <scope>NUCLEOTIDE SEQUENCE [LARGE SCALE GENOMIC DNA]</scope>
    <source>
        <strain evidence="3 4">EAF2021</strain>
    </source>
</reference>
<dbReference type="InterPro" id="IPR023210">
    <property type="entry name" value="NADP_OxRdtase_dom"/>
</dbReference>
<proteinExistence type="predicted"/>
<dbReference type="Pfam" id="PF00248">
    <property type="entry name" value="Aldo_ket_red"/>
    <property type="match status" value="1"/>
</dbReference>
<protein>
    <recommendedName>
        <fullName evidence="1">NADP-dependent oxidoreductase domain-containing protein</fullName>
    </recommendedName>
</protein>
<dbReference type="CDD" id="cd19071">
    <property type="entry name" value="AKR_AKR1-5-like"/>
    <property type="match status" value="1"/>
</dbReference>
<evidence type="ECO:0000313" key="3">
    <source>
        <dbReference type="EMBL" id="KAK8850207.1"/>
    </source>
</evidence>
<name>A0ABR2HP34_9EUKA</name>
<dbReference type="Gene3D" id="3.20.20.100">
    <property type="entry name" value="NADP-dependent oxidoreductase domain"/>
    <property type="match status" value="1"/>
</dbReference>
<dbReference type="PROSITE" id="PS00062">
    <property type="entry name" value="ALDOKETO_REDUCTASE_2"/>
    <property type="match status" value="1"/>
</dbReference>
<evidence type="ECO:0000313" key="4">
    <source>
        <dbReference type="Proteomes" id="UP001470230"/>
    </source>
</evidence>
<dbReference type="EMBL" id="JAPFFF010000024">
    <property type="protein sequence ID" value="KAK8850207.1"/>
    <property type="molecule type" value="Genomic_DNA"/>
</dbReference>
<dbReference type="InterPro" id="IPR020471">
    <property type="entry name" value="AKR"/>
</dbReference>
<organism evidence="3 4">
    <name type="scientific">Tritrichomonas musculus</name>
    <dbReference type="NCBI Taxonomy" id="1915356"/>
    <lineage>
        <taxon>Eukaryota</taxon>
        <taxon>Metamonada</taxon>
        <taxon>Parabasalia</taxon>
        <taxon>Tritrichomonadida</taxon>
        <taxon>Tritrichomonadidae</taxon>
        <taxon>Tritrichomonas</taxon>
    </lineage>
</organism>
<dbReference type="Proteomes" id="UP001470230">
    <property type="component" value="Unassembled WGS sequence"/>
</dbReference>
<dbReference type="PROSITE" id="PS00063">
    <property type="entry name" value="ALDOKETO_REDUCTASE_3"/>
    <property type="match status" value="1"/>
</dbReference>
<evidence type="ECO:0000259" key="1">
    <source>
        <dbReference type="Pfam" id="PF00248"/>
    </source>
</evidence>
<dbReference type="EMBL" id="JAPFFF010000223">
    <property type="protein sequence ID" value="KAK8835160.1"/>
    <property type="molecule type" value="Genomic_DNA"/>
</dbReference>